<dbReference type="EMBL" id="CP111022">
    <property type="protein sequence ID" value="WAR18736.1"/>
    <property type="molecule type" value="Genomic_DNA"/>
</dbReference>
<dbReference type="Proteomes" id="UP001164746">
    <property type="component" value="Chromosome 11"/>
</dbReference>
<name>A0ABY7FCN0_MYAAR</name>
<proteinExistence type="predicted"/>
<reference evidence="2" key="1">
    <citation type="submission" date="2022-11" db="EMBL/GenBank/DDBJ databases">
        <title>Centuries of genome instability and evolution in soft-shell clam transmissible cancer (bioRxiv).</title>
        <authorList>
            <person name="Hart S.F.M."/>
            <person name="Yonemitsu M.A."/>
            <person name="Giersch R.M."/>
            <person name="Beal B.F."/>
            <person name="Arriagada G."/>
            <person name="Davis B.W."/>
            <person name="Ostrander E.A."/>
            <person name="Goff S.P."/>
            <person name="Metzger M.J."/>
        </authorList>
    </citation>
    <scope>NUCLEOTIDE SEQUENCE</scope>
    <source>
        <strain evidence="2">MELC-2E11</strain>
        <tissue evidence="2">Siphon/mantle</tissue>
    </source>
</reference>
<keyword evidence="3" id="KW-1185">Reference proteome</keyword>
<evidence type="ECO:0000256" key="1">
    <source>
        <dbReference type="SAM" id="SignalP"/>
    </source>
</evidence>
<accession>A0ABY7FCN0</accession>
<evidence type="ECO:0000313" key="3">
    <source>
        <dbReference type="Proteomes" id="UP001164746"/>
    </source>
</evidence>
<evidence type="ECO:0000313" key="2">
    <source>
        <dbReference type="EMBL" id="WAR18736.1"/>
    </source>
</evidence>
<feature type="chain" id="PRO_5047234199" evidence="1">
    <location>
        <begin position="22"/>
        <end position="198"/>
    </location>
</feature>
<keyword evidence="1" id="KW-0732">Signal</keyword>
<protein>
    <submittedName>
        <fullName evidence="2">Uncharacterized protein</fullName>
    </submittedName>
</protein>
<sequence>MKMTRITFHRIIVCIPFLVHASSNGAPDQRPRYAVGQENFVKHRNFSHVGLNNSPTSTQIIEVPSAMLQTLKFKSNLFFNNFFNVYTTKAKALAEKLHHAVNQVHAIEYDLDELIENLEDQYSKEENESRKSVFSKLLTQTTLKRLEIRNKVAVEYGILQCVYVLGRSCVVDADCHGQGCILQCRRSWALWWQTSACR</sequence>
<organism evidence="2 3">
    <name type="scientific">Mya arenaria</name>
    <name type="common">Soft-shell clam</name>
    <dbReference type="NCBI Taxonomy" id="6604"/>
    <lineage>
        <taxon>Eukaryota</taxon>
        <taxon>Metazoa</taxon>
        <taxon>Spiralia</taxon>
        <taxon>Lophotrochozoa</taxon>
        <taxon>Mollusca</taxon>
        <taxon>Bivalvia</taxon>
        <taxon>Autobranchia</taxon>
        <taxon>Heteroconchia</taxon>
        <taxon>Euheterodonta</taxon>
        <taxon>Imparidentia</taxon>
        <taxon>Neoheterodontei</taxon>
        <taxon>Myida</taxon>
        <taxon>Myoidea</taxon>
        <taxon>Myidae</taxon>
        <taxon>Mya</taxon>
    </lineage>
</organism>
<feature type="signal peptide" evidence="1">
    <location>
        <begin position="1"/>
        <end position="21"/>
    </location>
</feature>
<gene>
    <name evidence="2" type="ORF">MAR_000574</name>
</gene>